<organism evidence="1 2">
    <name type="scientific">Salmonella enterica I</name>
    <dbReference type="NCBI Taxonomy" id="59201"/>
    <lineage>
        <taxon>Bacteria</taxon>
        <taxon>Pseudomonadati</taxon>
        <taxon>Pseudomonadota</taxon>
        <taxon>Gammaproteobacteria</taxon>
        <taxon>Enterobacterales</taxon>
        <taxon>Enterobacteriaceae</taxon>
        <taxon>Salmonella</taxon>
    </lineage>
</organism>
<dbReference type="AlphaFoldDB" id="A0A3S4ISW6"/>
<dbReference type="EMBL" id="LR134190">
    <property type="protein sequence ID" value="VEB57887.1"/>
    <property type="molecule type" value="Genomic_DNA"/>
</dbReference>
<evidence type="ECO:0000313" key="2">
    <source>
        <dbReference type="Proteomes" id="UP000269208"/>
    </source>
</evidence>
<proteinExistence type="predicted"/>
<sequence>MDYCCCLTFNRRLQFHHPATSQTIFSCIRHRTALSVHSSIPVSMGVPSSIALIDRQVKITVIENSPVLNCVFY</sequence>
<accession>A0A3S4ISW6</accession>
<dbReference type="Proteomes" id="UP000269208">
    <property type="component" value="Chromosome"/>
</dbReference>
<protein>
    <submittedName>
        <fullName evidence="1">Uncharacterized protein</fullName>
    </submittedName>
</protein>
<name>A0A3S4ISW6_SALET</name>
<reference evidence="1 2" key="1">
    <citation type="submission" date="2018-12" db="EMBL/GenBank/DDBJ databases">
        <authorList>
            <consortium name="Pathogen Informatics"/>
        </authorList>
    </citation>
    <scope>NUCLEOTIDE SEQUENCE [LARGE SCALE GENOMIC DNA]</scope>
    <source>
        <strain evidence="1 2">NCTC6754</strain>
    </source>
</reference>
<gene>
    <name evidence="1" type="ORF">NCTC6754_05122</name>
</gene>
<evidence type="ECO:0000313" key="1">
    <source>
        <dbReference type="EMBL" id="VEB57887.1"/>
    </source>
</evidence>